<proteinExistence type="predicted"/>
<name>A0A4Y2VYP0_ARAVE</name>
<sequence>MTEKQAVTHKACFGIGRKKPVAFCMERKWAQGSGKNHGIISASRRTKRQEPLQLRRQPMQSGEDANAIKAINIGLGTVYLEVPTTLGV</sequence>
<dbReference type="Proteomes" id="UP000499080">
    <property type="component" value="Unassembled WGS sequence"/>
</dbReference>
<keyword evidence="3" id="KW-1185">Reference proteome</keyword>
<feature type="non-terminal residue" evidence="2">
    <location>
        <position position="88"/>
    </location>
</feature>
<gene>
    <name evidence="2" type="ORF">AVEN_138963_1</name>
</gene>
<evidence type="ECO:0000256" key="1">
    <source>
        <dbReference type="SAM" id="MobiDB-lite"/>
    </source>
</evidence>
<evidence type="ECO:0000313" key="3">
    <source>
        <dbReference type="Proteomes" id="UP000499080"/>
    </source>
</evidence>
<evidence type="ECO:0000313" key="2">
    <source>
        <dbReference type="EMBL" id="GBO30563.1"/>
    </source>
</evidence>
<reference evidence="2 3" key="1">
    <citation type="journal article" date="2019" name="Sci. Rep.">
        <title>Orb-weaving spider Araneus ventricosus genome elucidates the spidroin gene catalogue.</title>
        <authorList>
            <person name="Kono N."/>
            <person name="Nakamura H."/>
            <person name="Ohtoshi R."/>
            <person name="Moran D.A.P."/>
            <person name="Shinohara A."/>
            <person name="Yoshida Y."/>
            <person name="Fujiwara M."/>
            <person name="Mori M."/>
            <person name="Tomita M."/>
            <person name="Arakawa K."/>
        </authorList>
    </citation>
    <scope>NUCLEOTIDE SEQUENCE [LARGE SCALE GENOMIC DNA]</scope>
</reference>
<protein>
    <submittedName>
        <fullName evidence="2">Uncharacterized protein</fullName>
    </submittedName>
</protein>
<feature type="region of interest" description="Disordered" evidence="1">
    <location>
        <begin position="44"/>
        <end position="63"/>
    </location>
</feature>
<comment type="caution">
    <text evidence="2">The sequence shown here is derived from an EMBL/GenBank/DDBJ whole genome shotgun (WGS) entry which is preliminary data.</text>
</comment>
<dbReference type="AlphaFoldDB" id="A0A4Y2VYP0"/>
<accession>A0A4Y2VYP0</accession>
<dbReference type="EMBL" id="BGPR01053750">
    <property type="protein sequence ID" value="GBO30563.1"/>
    <property type="molecule type" value="Genomic_DNA"/>
</dbReference>
<organism evidence="2 3">
    <name type="scientific">Araneus ventricosus</name>
    <name type="common">Orbweaver spider</name>
    <name type="synonym">Epeira ventricosa</name>
    <dbReference type="NCBI Taxonomy" id="182803"/>
    <lineage>
        <taxon>Eukaryota</taxon>
        <taxon>Metazoa</taxon>
        <taxon>Ecdysozoa</taxon>
        <taxon>Arthropoda</taxon>
        <taxon>Chelicerata</taxon>
        <taxon>Arachnida</taxon>
        <taxon>Araneae</taxon>
        <taxon>Araneomorphae</taxon>
        <taxon>Entelegynae</taxon>
        <taxon>Araneoidea</taxon>
        <taxon>Araneidae</taxon>
        <taxon>Araneus</taxon>
    </lineage>
</organism>